<feature type="region of interest" description="Disordered" evidence="1">
    <location>
        <begin position="1"/>
        <end position="36"/>
    </location>
</feature>
<dbReference type="Proteomes" id="UP000191408">
    <property type="component" value="Unassembled WGS sequence"/>
</dbReference>
<evidence type="ECO:0000256" key="1">
    <source>
        <dbReference type="SAM" id="MobiDB-lite"/>
    </source>
</evidence>
<proteinExistence type="predicted"/>
<feature type="compositionally biased region" description="Low complexity" evidence="1">
    <location>
        <begin position="314"/>
        <end position="334"/>
    </location>
</feature>
<dbReference type="OrthoDB" id="4367808at2759"/>
<keyword evidence="3" id="KW-1185">Reference proteome</keyword>
<dbReference type="EMBL" id="MDYM01000007">
    <property type="protein sequence ID" value="OQD64560.1"/>
    <property type="molecule type" value="Genomic_DNA"/>
</dbReference>
<feature type="compositionally biased region" description="Acidic residues" evidence="1">
    <location>
        <begin position="277"/>
        <end position="300"/>
    </location>
</feature>
<name>A0A1V6NIP7_PENPO</name>
<accession>A0A1V6NIP7</accession>
<evidence type="ECO:0000313" key="2">
    <source>
        <dbReference type="EMBL" id="OQD64560.1"/>
    </source>
</evidence>
<dbReference type="InterPro" id="IPR022190">
    <property type="entry name" value="DUF3716"/>
</dbReference>
<feature type="region of interest" description="Disordered" evidence="1">
    <location>
        <begin position="273"/>
        <end position="359"/>
    </location>
</feature>
<feature type="compositionally biased region" description="Polar residues" evidence="1">
    <location>
        <begin position="18"/>
        <end position="36"/>
    </location>
</feature>
<feature type="compositionally biased region" description="Acidic residues" evidence="1">
    <location>
        <begin position="335"/>
        <end position="359"/>
    </location>
</feature>
<gene>
    <name evidence="2" type="ORF">PENPOL_c007G00073</name>
</gene>
<sequence length="359" mass="39172">MASNPSSKPRAKKRPRLSNESSNEPAGSPVETNSPPCWNREVAAAAQTASKAYPTLDAAGNPMLNLCSTRAQILMTYWPPVRDLDWRRGKRNLNAEHQIRAALGQRLGMVALPGQECAQCIRGLGPFESCVVFRQPDDTKPMFAGACMNCSYRSQSMCSFRSPHPPNWVTQWRLCANNVNLPLPAGNVAQVVGPISERSHIGVPFPVDEGSVPSSTSTRSKQHGPEYSTKWYKTPLDNISLAKDINGMIAVREDLREIRARVAYDIKKLSKFAGDGGSEEETLEDDEPNPFYDSDSEHDDDTSSVHARSENDGSEVGSVDVGSLGVGSVDLNSDVVDDVDDIDDVDDVDSDMNTSDIDE</sequence>
<dbReference type="AlphaFoldDB" id="A0A1V6NIP7"/>
<feature type="region of interest" description="Disordered" evidence="1">
    <location>
        <begin position="203"/>
        <end position="229"/>
    </location>
</feature>
<organism evidence="2 3">
    <name type="scientific">Penicillium polonicum</name>
    <dbReference type="NCBI Taxonomy" id="60169"/>
    <lineage>
        <taxon>Eukaryota</taxon>
        <taxon>Fungi</taxon>
        <taxon>Dikarya</taxon>
        <taxon>Ascomycota</taxon>
        <taxon>Pezizomycotina</taxon>
        <taxon>Eurotiomycetes</taxon>
        <taxon>Eurotiomycetidae</taxon>
        <taxon>Eurotiales</taxon>
        <taxon>Aspergillaceae</taxon>
        <taxon>Penicillium</taxon>
    </lineage>
</organism>
<comment type="caution">
    <text evidence="2">The sequence shown here is derived from an EMBL/GenBank/DDBJ whole genome shotgun (WGS) entry which is preliminary data.</text>
</comment>
<feature type="compositionally biased region" description="Basic and acidic residues" evidence="1">
    <location>
        <begin position="301"/>
        <end position="311"/>
    </location>
</feature>
<protein>
    <submittedName>
        <fullName evidence="2">Uncharacterized protein</fullName>
    </submittedName>
</protein>
<evidence type="ECO:0000313" key="3">
    <source>
        <dbReference type="Proteomes" id="UP000191408"/>
    </source>
</evidence>
<reference evidence="3" key="1">
    <citation type="journal article" date="2017" name="Nat. Microbiol.">
        <title>Global analysis of biosynthetic gene clusters reveals vast potential of secondary metabolite production in Penicillium species.</title>
        <authorList>
            <person name="Nielsen J.C."/>
            <person name="Grijseels S."/>
            <person name="Prigent S."/>
            <person name="Ji B."/>
            <person name="Dainat J."/>
            <person name="Nielsen K.F."/>
            <person name="Frisvad J.C."/>
            <person name="Workman M."/>
            <person name="Nielsen J."/>
        </authorList>
    </citation>
    <scope>NUCLEOTIDE SEQUENCE [LARGE SCALE GENOMIC DNA]</scope>
    <source>
        <strain evidence="3">IBT 4502</strain>
    </source>
</reference>
<dbReference type="Pfam" id="PF12511">
    <property type="entry name" value="DUF3716"/>
    <property type="match status" value="1"/>
</dbReference>